<dbReference type="PANTHER" id="PTHR35796">
    <property type="entry name" value="HYPOTHETICAL CYTOSOLIC PROTEIN"/>
    <property type="match status" value="1"/>
</dbReference>
<feature type="region of interest" description="Disordered" evidence="1">
    <location>
        <begin position="60"/>
        <end position="100"/>
    </location>
</feature>
<organism evidence="2 3">
    <name type="scientific">Pythium oligandrum</name>
    <name type="common">Mycoparasitic fungus</name>
    <dbReference type="NCBI Taxonomy" id="41045"/>
    <lineage>
        <taxon>Eukaryota</taxon>
        <taxon>Sar</taxon>
        <taxon>Stramenopiles</taxon>
        <taxon>Oomycota</taxon>
        <taxon>Peronosporomycetes</taxon>
        <taxon>Pythiales</taxon>
        <taxon>Pythiaceae</taxon>
        <taxon>Pythium</taxon>
    </lineage>
</organism>
<dbReference type="Proteomes" id="UP000794436">
    <property type="component" value="Unassembled WGS sequence"/>
</dbReference>
<evidence type="ECO:0000313" key="3">
    <source>
        <dbReference type="Proteomes" id="UP000794436"/>
    </source>
</evidence>
<feature type="compositionally biased region" description="Polar residues" evidence="1">
    <location>
        <begin position="60"/>
        <end position="73"/>
    </location>
</feature>
<gene>
    <name evidence="2" type="ORF">Poli38472_004856</name>
</gene>
<keyword evidence="3" id="KW-1185">Reference proteome</keyword>
<evidence type="ECO:0000256" key="1">
    <source>
        <dbReference type="SAM" id="MobiDB-lite"/>
    </source>
</evidence>
<reference evidence="2" key="1">
    <citation type="submission" date="2019-03" db="EMBL/GenBank/DDBJ databases">
        <title>Long read genome sequence of the mycoparasitic Pythium oligandrum ATCC 38472 isolated from sugarbeet rhizosphere.</title>
        <authorList>
            <person name="Gaulin E."/>
        </authorList>
    </citation>
    <scope>NUCLEOTIDE SEQUENCE</scope>
    <source>
        <strain evidence="2">ATCC 38472_TT</strain>
    </source>
</reference>
<dbReference type="OrthoDB" id="72677at2759"/>
<dbReference type="AlphaFoldDB" id="A0A8K1CCF4"/>
<sequence>MSGWNDAASLAMEDAGVGSLLDDMEALVPLAELLSTQDAVDEADSTELLWQDIVALETSQANDSETSLTTPLTAPNEVHGNGKSGRSGKKPARTKIPTETRQKQEMAYLRQQVEELESELVRLQGVSSPSEAGSLSEEHSENVSLWADIAKRQRESKRRAEMENMKLRMVVESQLKLIRSLEKVLLKRPHETQTMESQFSDRKRPRFETAEDEREALYRLLRPRMAERIAEIDQVMEECGLQSTWAECYDAQAKLDANNRLYMELCITKLLPFPVDQAADAGWKCLSVPRLELDNGVYGTTDRSDEYCQIQLAVNVRSRNSTSLISVNGVGKRVKQDERVVMVWESHGHTEGQLFDGHNVRLREHGYATIEPAPETKNQAPHSIVKSCVRMWPELQSDSTDDHEPYVGLFIDLVIGSFTENIKVMFQFIENSLLETSLQQ</sequence>
<protein>
    <submittedName>
        <fullName evidence="2">Uncharacterized protein</fullName>
    </submittedName>
</protein>
<evidence type="ECO:0000313" key="2">
    <source>
        <dbReference type="EMBL" id="TMW59787.1"/>
    </source>
</evidence>
<dbReference type="EMBL" id="SPLM01000109">
    <property type="protein sequence ID" value="TMW59787.1"/>
    <property type="molecule type" value="Genomic_DNA"/>
</dbReference>
<proteinExistence type="predicted"/>
<comment type="caution">
    <text evidence="2">The sequence shown here is derived from an EMBL/GenBank/DDBJ whole genome shotgun (WGS) entry which is preliminary data.</text>
</comment>
<accession>A0A8K1CCF4</accession>
<dbReference type="PANTHER" id="PTHR35796:SF3">
    <property type="entry name" value="BHLH DOMAIN-CONTAINING PROTEIN"/>
    <property type="match status" value="1"/>
</dbReference>
<name>A0A8K1CCF4_PYTOL</name>